<dbReference type="Gene3D" id="2.60.40.1180">
    <property type="entry name" value="Golgi alpha-mannosidase II"/>
    <property type="match status" value="1"/>
</dbReference>
<keyword evidence="15" id="KW-1185">Reference proteome</keyword>
<evidence type="ECO:0000256" key="2">
    <source>
        <dbReference type="ARBA" id="ARBA00001913"/>
    </source>
</evidence>
<dbReference type="SUPFAM" id="SSF51445">
    <property type="entry name" value="(Trans)glycosidases"/>
    <property type="match status" value="1"/>
</dbReference>
<feature type="signal peptide" evidence="12">
    <location>
        <begin position="1"/>
        <end position="22"/>
    </location>
</feature>
<dbReference type="SUPFAM" id="SSF51011">
    <property type="entry name" value="Glycosyl hydrolase domain"/>
    <property type="match status" value="1"/>
</dbReference>
<evidence type="ECO:0000256" key="6">
    <source>
        <dbReference type="ARBA" id="ARBA00022729"/>
    </source>
</evidence>
<dbReference type="InterPro" id="IPR054174">
    <property type="entry name" value="Alpha-amylase-like_C"/>
</dbReference>
<evidence type="ECO:0000259" key="13">
    <source>
        <dbReference type="SMART" id="SM00642"/>
    </source>
</evidence>
<keyword evidence="10" id="KW-0326">Glycosidase</keyword>
<evidence type="ECO:0000256" key="12">
    <source>
        <dbReference type="SAM" id="SignalP"/>
    </source>
</evidence>
<dbReference type="EC" id="3.2.1.1" evidence="4"/>
<feature type="chain" id="PRO_5045361434" description="alpha-amylase" evidence="12">
    <location>
        <begin position="23"/>
        <end position="510"/>
    </location>
</feature>
<dbReference type="Pfam" id="PF00128">
    <property type="entry name" value="Alpha-amylase"/>
    <property type="match status" value="1"/>
</dbReference>
<organism evidence="14 15">
    <name type="scientific">Psychrobacillus faecigallinarum</name>
    <dbReference type="NCBI Taxonomy" id="2762235"/>
    <lineage>
        <taxon>Bacteria</taxon>
        <taxon>Bacillati</taxon>
        <taxon>Bacillota</taxon>
        <taxon>Bacilli</taxon>
        <taxon>Bacillales</taxon>
        <taxon>Bacillaceae</taxon>
        <taxon>Psychrobacillus</taxon>
    </lineage>
</organism>
<dbReference type="Pfam" id="PF22026">
    <property type="entry name" value="Alpha-amylase_C_2"/>
    <property type="match status" value="1"/>
</dbReference>
<evidence type="ECO:0000256" key="11">
    <source>
        <dbReference type="SAM" id="Phobius"/>
    </source>
</evidence>
<keyword evidence="11" id="KW-0812">Transmembrane</keyword>
<dbReference type="InterPro" id="IPR006047">
    <property type="entry name" value="GH13_cat_dom"/>
</dbReference>
<evidence type="ECO:0000256" key="10">
    <source>
        <dbReference type="ARBA" id="ARBA00023295"/>
    </source>
</evidence>
<dbReference type="PANTHER" id="PTHR10357">
    <property type="entry name" value="ALPHA-AMYLASE FAMILY MEMBER"/>
    <property type="match status" value="1"/>
</dbReference>
<keyword evidence="11" id="KW-1133">Transmembrane helix</keyword>
<feature type="domain" description="Glycosyl hydrolase family 13 catalytic" evidence="13">
    <location>
        <begin position="37"/>
        <end position="385"/>
    </location>
</feature>
<dbReference type="InterPro" id="IPR017853">
    <property type="entry name" value="GH"/>
</dbReference>
<keyword evidence="11" id="KW-0472">Membrane</keyword>
<dbReference type="InterPro" id="IPR013777">
    <property type="entry name" value="A-amylase-like"/>
</dbReference>
<evidence type="ECO:0000256" key="5">
    <source>
        <dbReference type="ARBA" id="ARBA00022723"/>
    </source>
</evidence>
<keyword evidence="7" id="KW-0378">Hydrolase</keyword>
<dbReference type="EMBL" id="JACSQO010000004">
    <property type="protein sequence ID" value="MBD7944483.1"/>
    <property type="molecule type" value="Genomic_DNA"/>
</dbReference>
<dbReference type="PANTHER" id="PTHR10357:SF215">
    <property type="entry name" value="ALPHA-AMYLASE 1"/>
    <property type="match status" value="1"/>
</dbReference>
<evidence type="ECO:0000256" key="3">
    <source>
        <dbReference type="ARBA" id="ARBA00008061"/>
    </source>
</evidence>
<evidence type="ECO:0000256" key="9">
    <source>
        <dbReference type="ARBA" id="ARBA00023277"/>
    </source>
</evidence>
<evidence type="ECO:0000256" key="8">
    <source>
        <dbReference type="ARBA" id="ARBA00022837"/>
    </source>
</evidence>
<evidence type="ECO:0000256" key="7">
    <source>
        <dbReference type="ARBA" id="ARBA00022801"/>
    </source>
</evidence>
<keyword evidence="8" id="KW-0106">Calcium</keyword>
<gene>
    <name evidence="14" type="ORF">H9650_10180</name>
</gene>
<keyword evidence="5" id="KW-0479">Metal-binding</keyword>
<feature type="transmembrane region" description="Helical" evidence="11">
    <location>
        <begin position="480"/>
        <end position="501"/>
    </location>
</feature>
<dbReference type="InterPro" id="IPR013780">
    <property type="entry name" value="Glyco_hydro_b"/>
</dbReference>
<dbReference type="CDD" id="cd11339">
    <property type="entry name" value="AmyAc_bac_CMD_like_2"/>
    <property type="match status" value="1"/>
</dbReference>
<proteinExistence type="inferred from homology"/>
<comment type="catalytic activity">
    <reaction evidence="1">
        <text>Endohydrolysis of (1-&gt;4)-alpha-D-glucosidic linkages in polysaccharides containing three or more (1-&gt;4)-alpha-linked D-glucose units.</text>
        <dbReference type="EC" id="3.2.1.1"/>
    </reaction>
</comment>
<dbReference type="Gene3D" id="3.20.20.80">
    <property type="entry name" value="Glycosidases"/>
    <property type="match status" value="1"/>
</dbReference>
<dbReference type="SMART" id="SM00642">
    <property type="entry name" value="Aamy"/>
    <property type="match status" value="1"/>
</dbReference>
<name>A0ABR8R9L6_9BACI</name>
<accession>A0ABR8R9L6</accession>
<keyword evidence="9" id="KW-0119">Carbohydrate metabolism</keyword>
<comment type="similarity">
    <text evidence="3">Belongs to the glycosyl hydrolase 13 family.</text>
</comment>
<sequence length="510" mass="59060">MKRCLQLLILLVLLVSFNPYHASANVDTTMQDEAVYMIMVDRFNNGDTSNDKDANLDDPYAYHGGDFKGIMDKLDYIKEMGFTAIWLTPIFENTPKGYHGYWTKDYYKTNEYFGTMEEFKALVQEAHERDLKIILDFVVNHVGPNHEWLNDPSKEEWFHPNQPISNWNDQAEVENGWLYDLPDLNQSNPEVAAYLIEAAKWWIKETDIDGYRLDTVKHVPKEYWFDFSSAIKAEKENFYLIGEVWHDNPNVIAEYEETGIDGFFDFSQNDSLRTAFEKSNQSLGWLFSNVERNEKLFNRSNFLGQFIDNHDMTRFSNLVLNQKEEPKSQLKKSLTYLYTAPGIPIIYYGTEIAMDGGNDPDNRRMMQFDSENNLVDYISKLGSLRTEHLSLTRGKMEVLHEDEGIAIYSRVYEEETIVVAINNTSEQQRVVLEGKLENGKRLMSLLSDSVIKSNGNQYTINIESGQSEIYELTEKADTNWLFIVLSSAVLGSFILILTLGIREVKKRSVF</sequence>
<evidence type="ECO:0000256" key="1">
    <source>
        <dbReference type="ARBA" id="ARBA00000548"/>
    </source>
</evidence>
<keyword evidence="6 12" id="KW-0732">Signal</keyword>
<evidence type="ECO:0000313" key="15">
    <source>
        <dbReference type="Proteomes" id="UP000640786"/>
    </source>
</evidence>
<dbReference type="Proteomes" id="UP000640786">
    <property type="component" value="Unassembled WGS sequence"/>
</dbReference>
<dbReference type="PIRSF" id="PIRSF001024">
    <property type="entry name" value="Alph-amyl_fung"/>
    <property type="match status" value="1"/>
</dbReference>
<protein>
    <recommendedName>
        <fullName evidence="4">alpha-amylase</fullName>
        <ecNumber evidence="4">3.2.1.1</ecNumber>
    </recommendedName>
</protein>
<reference evidence="14 15" key="1">
    <citation type="submission" date="2020-08" db="EMBL/GenBank/DDBJ databases">
        <title>A Genomic Blueprint of the Chicken Gut Microbiome.</title>
        <authorList>
            <person name="Gilroy R."/>
            <person name="Ravi A."/>
            <person name="Getino M."/>
            <person name="Pursley I."/>
            <person name="Horton D.L."/>
            <person name="Alikhan N.-F."/>
            <person name="Baker D."/>
            <person name="Gharbi K."/>
            <person name="Hall N."/>
            <person name="Watson M."/>
            <person name="Adriaenssens E.M."/>
            <person name="Foster-Nyarko E."/>
            <person name="Jarju S."/>
            <person name="Secka A."/>
            <person name="Antonio M."/>
            <person name="Oren A."/>
            <person name="Chaudhuri R."/>
            <person name="La Ragione R.M."/>
            <person name="Hildebrand F."/>
            <person name="Pallen M.J."/>
        </authorList>
    </citation>
    <scope>NUCLEOTIDE SEQUENCE [LARGE SCALE GENOMIC DNA]</scope>
    <source>
        <strain evidence="14 15">Sa2BUA9</strain>
    </source>
</reference>
<comment type="cofactor">
    <cofactor evidence="2">
        <name>Ca(2+)</name>
        <dbReference type="ChEBI" id="CHEBI:29108"/>
    </cofactor>
</comment>
<comment type="caution">
    <text evidence="14">The sequence shown here is derived from an EMBL/GenBank/DDBJ whole genome shotgun (WGS) entry which is preliminary data.</text>
</comment>
<evidence type="ECO:0000313" key="14">
    <source>
        <dbReference type="EMBL" id="MBD7944483.1"/>
    </source>
</evidence>
<evidence type="ECO:0000256" key="4">
    <source>
        <dbReference type="ARBA" id="ARBA00012595"/>
    </source>
</evidence>